<evidence type="ECO:0000313" key="2">
    <source>
        <dbReference type="Proteomes" id="UP000719766"/>
    </source>
</evidence>
<dbReference type="EMBL" id="JABBWE010000088">
    <property type="protein sequence ID" value="KAG1786749.1"/>
    <property type="molecule type" value="Genomic_DNA"/>
</dbReference>
<dbReference type="AlphaFoldDB" id="A0A9P7DB05"/>
<evidence type="ECO:0000313" key="1">
    <source>
        <dbReference type="EMBL" id="KAG1786749.1"/>
    </source>
</evidence>
<name>A0A9P7DB05_9AGAM</name>
<dbReference type="GeneID" id="64592500"/>
<organism evidence="1 2">
    <name type="scientific">Suillus plorans</name>
    <dbReference type="NCBI Taxonomy" id="116603"/>
    <lineage>
        <taxon>Eukaryota</taxon>
        <taxon>Fungi</taxon>
        <taxon>Dikarya</taxon>
        <taxon>Basidiomycota</taxon>
        <taxon>Agaricomycotina</taxon>
        <taxon>Agaricomycetes</taxon>
        <taxon>Agaricomycetidae</taxon>
        <taxon>Boletales</taxon>
        <taxon>Suillineae</taxon>
        <taxon>Suillaceae</taxon>
        <taxon>Suillus</taxon>
    </lineage>
</organism>
<reference evidence="1" key="1">
    <citation type="journal article" date="2020" name="New Phytol.">
        <title>Comparative genomics reveals dynamic genome evolution in host specialist ectomycorrhizal fungi.</title>
        <authorList>
            <person name="Lofgren L.A."/>
            <person name="Nguyen N.H."/>
            <person name="Vilgalys R."/>
            <person name="Ruytinx J."/>
            <person name="Liao H.L."/>
            <person name="Branco S."/>
            <person name="Kuo A."/>
            <person name="LaButti K."/>
            <person name="Lipzen A."/>
            <person name="Andreopoulos W."/>
            <person name="Pangilinan J."/>
            <person name="Riley R."/>
            <person name="Hundley H."/>
            <person name="Na H."/>
            <person name="Barry K."/>
            <person name="Grigoriev I.V."/>
            <person name="Stajich J.E."/>
            <person name="Kennedy P.G."/>
        </authorList>
    </citation>
    <scope>NUCLEOTIDE SEQUENCE</scope>
    <source>
        <strain evidence="1">S12</strain>
    </source>
</reference>
<keyword evidence="2" id="KW-1185">Reference proteome</keyword>
<dbReference type="OrthoDB" id="2676629at2759"/>
<gene>
    <name evidence="1" type="ORF">HD556DRAFT_1247905</name>
</gene>
<dbReference type="RefSeq" id="XP_041154158.1">
    <property type="nucleotide sequence ID" value="XM_041298736.1"/>
</dbReference>
<comment type="caution">
    <text evidence="1">The sequence shown here is derived from an EMBL/GenBank/DDBJ whole genome shotgun (WGS) entry which is preliminary data.</text>
</comment>
<accession>A0A9P7DB05</accession>
<sequence length="81" mass="9330">TPLSQNIPRDLHTVIGSFELEPRTQSYICCPACFALYDMSPLPLFCMHQPTPMSQPCHTKLWKMCIICGNQVQHPIRTYLH</sequence>
<proteinExistence type="predicted"/>
<feature type="non-terminal residue" evidence="1">
    <location>
        <position position="1"/>
    </location>
</feature>
<dbReference type="Proteomes" id="UP000719766">
    <property type="component" value="Unassembled WGS sequence"/>
</dbReference>
<protein>
    <submittedName>
        <fullName evidence="1">Uncharacterized protein</fullName>
    </submittedName>
</protein>